<dbReference type="AlphaFoldDB" id="A0A9W7EYK1"/>
<dbReference type="Proteomes" id="UP001165160">
    <property type="component" value="Unassembled WGS sequence"/>
</dbReference>
<comment type="caution">
    <text evidence="4">The sequence shown here is derived from an EMBL/GenBank/DDBJ whole genome shotgun (WGS) entry which is preliminary data.</text>
</comment>
<evidence type="ECO:0000256" key="1">
    <source>
        <dbReference type="SAM" id="MobiDB-lite"/>
    </source>
</evidence>
<evidence type="ECO:0000256" key="2">
    <source>
        <dbReference type="SAM" id="Phobius"/>
    </source>
</evidence>
<evidence type="ECO:0000313" key="4">
    <source>
        <dbReference type="EMBL" id="GMH96543.1"/>
    </source>
</evidence>
<name>A0A9W7EYK1_9STRA</name>
<sequence length="698" mass="76891">MICLEQIPSRFHRVVLLVVVLLLPTLSIASGDRSSGASTPPPPPPYPPPPANPNPQQWYSVGGYSPSSPPQVVRGSQIQKWQKSGVVTPSQIRTPSTPLPKSSPAQLPHIARTASFVHLFRIMSLYYLGNQAYQVLYAAAVSSSATATATSQILNIPSLSNFISSLSQTLSTPSPQKVCLVSLMLFTVTCTELYNFSRLNNVSTTLKALNALSSQSFNLPRSNVNTLLKILILTITVFNPNYTTLHKYTRSLFSHSFLSRIKVAVPIASVTLKGMTLDKIKMARDDIDLNKIMKTMKEIRIKSSLDAILSSAKSTASRISSTASTTSSSILSNHPNLNVDLLKHLTYNTLVILSTFLISFTLISLISTRYNSGTMQPSPEPEQSKAKIQKLEKYTLSKSSNQKWISDNFAYVASTLINPEPAHPAANSRSRSTPPGIVSTILMYSNVVNWKLIVKNLMLIEVHVLPLVVLFHVSNLSAFNKILTTYLTAWHLYYSSLSFTKLRALNQVIGGLNSKIKSDQQANMDGKVEADIRVEDYWVARNNKWVVPGLSLSLDAGKVTVIKGYGGREAIRCILNKDEGDKQVVRGGVTGGKVVKWFDRSNEEEWMGVAHARGNGNEGPAYAVAGKICQEECFRNFLSRICRFKEVEDTLKGYLIVVDGETLNEKVLTMLRKAGASVVMFEGNGDDVLDMDYFWDGV</sequence>
<feature type="transmembrane region" description="Helical" evidence="2">
    <location>
        <begin position="452"/>
        <end position="473"/>
    </location>
</feature>
<evidence type="ECO:0000313" key="5">
    <source>
        <dbReference type="Proteomes" id="UP001165160"/>
    </source>
</evidence>
<feature type="chain" id="PRO_5040981599" evidence="3">
    <location>
        <begin position="32"/>
        <end position="698"/>
    </location>
</feature>
<feature type="compositionally biased region" description="Pro residues" evidence="1">
    <location>
        <begin position="39"/>
        <end position="53"/>
    </location>
</feature>
<organism evidence="4 5">
    <name type="scientific">Triparma verrucosa</name>
    <dbReference type="NCBI Taxonomy" id="1606542"/>
    <lineage>
        <taxon>Eukaryota</taxon>
        <taxon>Sar</taxon>
        <taxon>Stramenopiles</taxon>
        <taxon>Ochrophyta</taxon>
        <taxon>Bolidophyceae</taxon>
        <taxon>Parmales</taxon>
        <taxon>Triparmaceae</taxon>
        <taxon>Triparma</taxon>
    </lineage>
</organism>
<dbReference type="EMBL" id="BRXX01000185">
    <property type="protein sequence ID" value="GMH96543.1"/>
    <property type="molecule type" value="Genomic_DNA"/>
</dbReference>
<evidence type="ECO:0000256" key="3">
    <source>
        <dbReference type="SAM" id="SignalP"/>
    </source>
</evidence>
<keyword evidence="3" id="KW-0732">Signal</keyword>
<feature type="signal peptide" evidence="3">
    <location>
        <begin position="1"/>
        <end position="31"/>
    </location>
</feature>
<feature type="transmembrane region" description="Helical" evidence="2">
    <location>
        <begin position="345"/>
        <end position="366"/>
    </location>
</feature>
<keyword evidence="2" id="KW-1133">Transmembrane helix</keyword>
<feature type="region of interest" description="Disordered" evidence="1">
    <location>
        <begin position="81"/>
        <end position="105"/>
    </location>
</feature>
<keyword evidence="2" id="KW-0812">Transmembrane</keyword>
<protein>
    <submittedName>
        <fullName evidence="4">Uncharacterized protein</fullName>
    </submittedName>
</protein>
<accession>A0A9W7EYK1</accession>
<gene>
    <name evidence="4" type="ORF">TrVE_jg14454</name>
</gene>
<keyword evidence="2" id="KW-0472">Membrane</keyword>
<keyword evidence="5" id="KW-1185">Reference proteome</keyword>
<proteinExistence type="predicted"/>
<feature type="region of interest" description="Disordered" evidence="1">
    <location>
        <begin position="31"/>
        <end position="55"/>
    </location>
</feature>
<reference evidence="5" key="1">
    <citation type="journal article" date="2023" name="Commun. Biol.">
        <title>Genome analysis of Parmales, the sister group of diatoms, reveals the evolutionary specialization of diatoms from phago-mixotrophs to photoautotrophs.</title>
        <authorList>
            <person name="Ban H."/>
            <person name="Sato S."/>
            <person name="Yoshikawa S."/>
            <person name="Yamada K."/>
            <person name="Nakamura Y."/>
            <person name="Ichinomiya M."/>
            <person name="Sato N."/>
            <person name="Blanc-Mathieu R."/>
            <person name="Endo H."/>
            <person name="Kuwata A."/>
            <person name="Ogata H."/>
        </authorList>
    </citation>
    <scope>NUCLEOTIDE SEQUENCE [LARGE SCALE GENOMIC DNA]</scope>
    <source>
        <strain evidence="5">NIES 3699</strain>
    </source>
</reference>